<name>A6ISL5_RAT</name>
<sequence>MWNVAHRQPGFPGKNPRKMIRILTGFAFQIHLLLFF</sequence>
<dbReference type="Proteomes" id="UP000234681">
    <property type="component" value="Chromosome 5"/>
</dbReference>
<reference evidence="2" key="1">
    <citation type="submission" date="2005-09" db="EMBL/GenBank/DDBJ databases">
        <authorList>
            <person name="Mural R.J."/>
            <person name="Li P.W."/>
            <person name="Adams M.D."/>
            <person name="Amanatides P.G."/>
            <person name="Baden-Tillson H."/>
            <person name="Barnstead M."/>
            <person name="Chin S.H."/>
            <person name="Dew I."/>
            <person name="Evans C.A."/>
            <person name="Ferriera S."/>
            <person name="Flanigan M."/>
            <person name="Fosler C."/>
            <person name="Glodek A."/>
            <person name="Gu Z."/>
            <person name="Holt R.A."/>
            <person name="Jennings D."/>
            <person name="Kraft C.L."/>
            <person name="Lu F."/>
            <person name="Nguyen T."/>
            <person name="Nusskern D.R."/>
            <person name="Pfannkoch C.M."/>
            <person name="Sitter C."/>
            <person name="Sutton G.G."/>
            <person name="Venter J.C."/>
            <person name="Wang Z."/>
            <person name="Woodage T."/>
            <person name="Zheng X.H."/>
            <person name="Zhong F."/>
        </authorList>
    </citation>
    <scope>NUCLEOTIDE SEQUENCE [LARGE SCALE GENOMIC DNA]</scope>
    <source>
        <strain>BN</strain>
        <strain evidence="2">Sprague-Dawley</strain>
    </source>
</reference>
<proteinExistence type="predicted"/>
<organism evidence="1 2">
    <name type="scientific">Rattus norvegicus</name>
    <name type="common">Rat</name>
    <dbReference type="NCBI Taxonomy" id="10116"/>
    <lineage>
        <taxon>Eukaryota</taxon>
        <taxon>Metazoa</taxon>
        <taxon>Chordata</taxon>
        <taxon>Craniata</taxon>
        <taxon>Vertebrata</taxon>
        <taxon>Euteleostomi</taxon>
        <taxon>Mammalia</taxon>
        <taxon>Eutheria</taxon>
        <taxon>Euarchontoglires</taxon>
        <taxon>Glires</taxon>
        <taxon>Rodentia</taxon>
        <taxon>Myomorpha</taxon>
        <taxon>Muroidea</taxon>
        <taxon>Muridae</taxon>
        <taxon>Murinae</taxon>
        <taxon>Rattus</taxon>
    </lineage>
</organism>
<evidence type="ECO:0000313" key="2">
    <source>
        <dbReference type="Proteomes" id="UP000234681"/>
    </source>
</evidence>
<dbReference type="EMBL" id="CH473968">
    <property type="protein sequence ID" value="EDL80566.1"/>
    <property type="molecule type" value="Genomic_DNA"/>
</dbReference>
<evidence type="ECO:0000313" key="1">
    <source>
        <dbReference type="EMBL" id="EDL80566.1"/>
    </source>
</evidence>
<gene>
    <name evidence="1" type="ORF">rCG_31015</name>
</gene>
<dbReference type="AlphaFoldDB" id="A6ISL5"/>
<accession>A6ISL5</accession>
<protein>
    <submittedName>
        <fullName evidence="1">RCG31015</fullName>
    </submittedName>
</protein>